<reference evidence="3 4" key="1">
    <citation type="submission" date="2019-11" db="EMBL/GenBank/DDBJ databases">
        <title>Whole genome sequence of Oryza granulata.</title>
        <authorList>
            <person name="Li W."/>
        </authorList>
    </citation>
    <scope>NUCLEOTIDE SEQUENCE [LARGE SCALE GENOMIC DNA]</scope>
    <source>
        <strain evidence="4">cv. Menghai</strain>
        <tissue evidence="3">Leaf</tissue>
    </source>
</reference>
<dbReference type="AlphaFoldDB" id="A0A6G1E8L0"/>
<evidence type="ECO:0000313" key="4">
    <source>
        <dbReference type="Proteomes" id="UP000479710"/>
    </source>
</evidence>
<evidence type="ECO:0000256" key="2">
    <source>
        <dbReference type="SAM" id="Phobius"/>
    </source>
</evidence>
<sequence>MGSELVYLYPVTLVPAVVGRFSFLASPLLKDFEEYHLQFTSIIPLFFFYSYISKFLSDLLGQPLPQLKLFALALRRFASCSTTHASLRIYMDTAAVVLMSYASLLNINRSYISLAVFPSMTLAFIAALFNKELRGDGSAGEVTASRTKSRRRGGRR</sequence>
<keyword evidence="4" id="KW-1185">Reference proteome</keyword>
<feature type="compositionally biased region" description="Basic residues" evidence="1">
    <location>
        <begin position="147"/>
        <end position="156"/>
    </location>
</feature>
<dbReference type="OrthoDB" id="10531954at2759"/>
<evidence type="ECO:0000313" key="3">
    <source>
        <dbReference type="EMBL" id="KAF0920802.1"/>
    </source>
</evidence>
<dbReference type="Proteomes" id="UP000479710">
    <property type="component" value="Unassembled WGS sequence"/>
</dbReference>
<feature type="transmembrane region" description="Helical" evidence="2">
    <location>
        <begin position="7"/>
        <end position="29"/>
    </location>
</feature>
<feature type="region of interest" description="Disordered" evidence="1">
    <location>
        <begin position="137"/>
        <end position="156"/>
    </location>
</feature>
<protein>
    <submittedName>
        <fullName evidence="3">Uncharacterized protein</fullName>
    </submittedName>
</protein>
<accession>A0A6G1E8L0</accession>
<keyword evidence="2" id="KW-0472">Membrane</keyword>
<name>A0A6G1E8L0_9ORYZ</name>
<feature type="transmembrane region" description="Helical" evidence="2">
    <location>
        <begin position="110"/>
        <end position="129"/>
    </location>
</feature>
<feature type="transmembrane region" description="Helical" evidence="2">
    <location>
        <begin position="35"/>
        <end position="52"/>
    </location>
</feature>
<comment type="caution">
    <text evidence="3">The sequence shown here is derived from an EMBL/GenBank/DDBJ whole genome shotgun (WGS) entry which is preliminary data.</text>
</comment>
<keyword evidence="2" id="KW-0812">Transmembrane</keyword>
<organism evidence="3 4">
    <name type="scientific">Oryza meyeriana var. granulata</name>
    <dbReference type="NCBI Taxonomy" id="110450"/>
    <lineage>
        <taxon>Eukaryota</taxon>
        <taxon>Viridiplantae</taxon>
        <taxon>Streptophyta</taxon>
        <taxon>Embryophyta</taxon>
        <taxon>Tracheophyta</taxon>
        <taxon>Spermatophyta</taxon>
        <taxon>Magnoliopsida</taxon>
        <taxon>Liliopsida</taxon>
        <taxon>Poales</taxon>
        <taxon>Poaceae</taxon>
        <taxon>BOP clade</taxon>
        <taxon>Oryzoideae</taxon>
        <taxon>Oryzeae</taxon>
        <taxon>Oryzinae</taxon>
        <taxon>Oryza</taxon>
        <taxon>Oryza meyeriana</taxon>
    </lineage>
</organism>
<dbReference type="EMBL" id="SPHZ02000005">
    <property type="protein sequence ID" value="KAF0920802.1"/>
    <property type="molecule type" value="Genomic_DNA"/>
</dbReference>
<feature type="transmembrane region" description="Helical" evidence="2">
    <location>
        <begin position="85"/>
        <end position="104"/>
    </location>
</feature>
<evidence type="ECO:0000256" key="1">
    <source>
        <dbReference type="SAM" id="MobiDB-lite"/>
    </source>
</evidence>
<gene>
    <name evidence="3" type="ORF">E2562_037219</name>
</gene>
<keyword evidence="2" id="KW-1133">Transmembrane helix</keyword>
<proteinExistence type="predicted"/>